<keyword evidence="1" id="KW-0810">Translation regulation</keyword>
<dbReference type="GO" id="GO:0006417">
    <property type="term" value="P:regulation of translation"/>
    <property type="evidence" value="ECO:0007669"/>
    <property type="project" value="UniProtKB-KW"/>
</dbReference>
<organism evidence="4 5">
    <name type="scientific">Duncaniella dubosii</name>
    <dbReference type="NCBI Taxonomy" id="2518971"/>
    <lineage>
        <taxon>Bacteria</taxon>
        <taxon>Pseudomonadati</taxon>
        <taxon>Bacteroidota</taxon>
        <taxon>Bacteroidia</taxon>
        <taxon>Bacteroidales</taxon>
        <taxon>Muribaculaceae</taxon>
        <taxon>Duncaniella</taxon>
    </lineage>
</organism>
<evidence type="ECO:0000313" key="5">
    <source>
        <dbReference type="Proteomes" id="UP000297149"/>
    </source>
</evidence>
<sequence length="135" mass="15240">MLRLIILSRNKTWRSLNTVHTENKSMDWKDILAQKVNDGELAREEFVIEEKNDKKTPDVIDVCIDRKGRNGKTATIASGFTCDDDELKKIASKLKICLSTGGSARGGEILIQGERLDETKKILSELGFKIKGYRK</sequence>
<dbReference type="CDD" id="cd11567">
    <property type="entry name" value="YciH_like"/>
    <property type="match status" value="1"/>
</dbReference>
<dbReference type="PROSITE" id="PS50296">
    <property type="entry name" value="SUI1"/>
    <property type="match status" value="1"/>
</dbReference>
<evidence type="ECO:0000256" key="1">
    <source>
        <dbReference type="ARBA" id="ARBA00022845"/>
    </source>
</evidence>
<keyword evidence="4" id="KW-0396">Initiation factor</keyword>
<dbReference type="KEGG" id="ddb:E7747_00315"/>
<dbReference type="Proteomes" id="UP000297149">
    <property type="component" value="Chromosome"/>
</dbReference>
<name>A0A4P7VZD6_9BACT</name>
<dbReference type="InterPro" id="IPR005872">
    <property type="entry name" value="SUI1_arc_bac"/>
</dbReference>
<protein>
    <submittedName>
        <fullName evidence="4">Translation initiation factor</fullName>
    </submittedName>
</protein>
<dbReference type="InterPro" id="IPR001950">
    <property type="entry name" value="SUI1"/>
</dbReference>
<proteinExistence type="predicted"/>
<dbReference type="Pfam" id="PF01253">
    <property type="entry name" value="SUI1"/>
    <property type="match status" value="1"/>
</dbReference>
<keyword evidence="2" id="KW-0648">Protein biosynthesis</keyword>
<gene>
    <name evidence="4" type="ORF">E7747_00315</name>
</gene>
<dbReference type="AlphaFoldDB" id="A0A4P7VZD6"/>
<reference evidence="5" key="1">
    <citation type="submission" date="2019-02" db="EMBL/GenBank/DDBJ databases">
        <title>Isolation and identification of novel species under the genus Muribaculum.</title>
        <authorList>
            <person name="Miyake S."/>
            <person name="Ding Y."/>
            <person name="Low A."/>
            <person name="Soh M."/>
            <person name="Seedorf H."/>
        </authorList>
    </citation>
    <scope>NUCLEOTIDE SEQUENCE [LARGE SCALE GENOMIC DNA]</scope>
    <source>
        <strain evidence="5">H5</strain>
    </source>
</reference>
<dbReference type="Gene3D" id="3.30.780.10">
    <property type="entry name" value="SUI1-like domain"/>
    <property type="match status" value="1"/>
</dbReference>
<evidence type="ECO:0000259" key="3">
    <source>
        <dbReference type="PROSITE" id="PS50296"/>
    </source>
</evidence>
<dbReference type="EMBL" id="CP039396">
    <property type="protein sequence ID" value="QCD40893.1"/>
    <property type="molecule type" value="Genomic_DNA"/>
</dbReference>
<evidence type="ECO:0000313" key="4">
    <source>
        <dbReference type="EMBL" id="QCD40893.1"/>
    </source>
</evidence>
<evidence type="ECO:0000256" key="2">
    <source>
        <dbReference type="ARBA" id="ARBA00022917"/>
    </source>
</evidence>
<feature type="domain" description="SUI1" evidence="3">
    <location>
        <begin position="67"/>
        <end position="127"/>
    </location>
</feature>
<dbReference type="GO" id="GO:0003743">
    <property type="term" value="F:translation initiation factor activity"/>
    <property type="evidence" value="ECO:0007669"/>
    <property type="project" value="UniProtKB-KW"/>
</dbReference>
<keyword evidence="5" id="KW-1185">Reference proteome</keyword>
<dbReference type="InterPro" id="IPR036877">
    <property type="entry name" value="SUI1_dom_sf"/>
</dbReference>
<dbReference type="SUPFAM" id="SSF55159">
    <property type="entry name" value="eIF1-like"/>
    <property type="match status" value="1"/>
</dbReference>
<accession>A0A4P7VZD6</accession>